<sequence>MKIFSIFVGFMWSKRSKCDTNAPDLVDRSHPGFVYAPGDGNLYLDGKLFNFRNFNAPTIFEGGEYQGRDILKSVAAFGNPVTRTYTLQISNDALQFGKLPASSGHVTGWDKNSNDWIYNESQWRKMDQMLDLSRHYGVKLIIPIINQDYGNPESNYIGDFNDVRPRFIWPIVLQADDHKLTLINLIRHRYGIYGYKDAGNRIDFFKDRIMIDSFKKLITFFLERVNTYNGIRYGDDNTILAFETGNEMSWGQFANLSMCSQLICSSRKHALTAISHARRCWTCPVQSPSILFYFFSVDGTDECREENSGLLRFPGTSKRWHQKF</sequence>
<organism evidence="1 2">
    <name type="scientific">Puccinia striiformis f. sp. tritici</name>
    <dbReference type="NCBI Taxonomy" id="168172"/>
    <lineage>
        <taxon>Eukaryota</taxon>
        <taxon>Fungi</taxon>
        <taxon>Dikarya</taxon>
        <taxon>Basidiomycota</taxon>
        <taxon>Pucciniomycotina</taxon>
        <taxon>Pucciniomycetes</taxon>
        <taxon>Pucciniales</taxon>
        <taxon>Pucciniaceae</taxon>
        <taxon>Puccinia</taxon>
    </lineage>
</organism>
<proteinExistence type="predicted"/>
<evidence type="ECO:0000313" key="1">
    <source>
        <dbReference type="EMBL" id="KAI7961473.1"/>
    </source>
</evidence>
<protein>
    <submittedName>
        <fullName evidence="1">Uncharacterized protein</fullName>
    </submittedName>
</protein>
<name>A0ACC0EXB9_9BASI</name>
<dbReference type="EMBL" id="CM045866">
    <property type="protein sequence ID" value="KAI7961473.1"/>
    <property type="molecule type" value="Genomic_DNA"/>
</dbReference>
<reference evidence="2" key="2">
    <citation type="journal article" date="2018" name="Mol. Plant Microbe Interact.">
        <title>Genome sequence resources for the wheat stripe rust pathogen (Puccinia striiformis f. sp. tritici) and the barley stripe rust pathogen (Puccinia striiformis f. sp. hordei).</title>
        <authorList>
            <person name="Xia C."/>
            <person name="Wang M."/>
            <person name="Yin C."/>
            <person name="Cornejo O.E."/>
            <person name="Hulbert S.H."/>
            <person name="Chen X."/>
        </authorList>
    </citation>
    <scope>NUCLEOTIDE SEQUENCE [LARGE SCALE GENOMIC DNA]</scope>
    <source>
        <strain evidence="2">93-210</strain>
    </source>
</reference>
<accession>A0ACC0EXB9</accession>
<reference evidence="1 2" key="3">
    <citation type="journal article" date="2022" name="Microbiol. Spectr.">
        <title>Folding features and dynamics of 3D genome architecture in plant fungal pathogens.</title>
        <authorList>
            <person name="Xia C."/>
        </authorList>
    </citation>
    <scope>NUCLEOTIDE SEQUENCE [LARGE SCALE GENOMIC DNA]</scope>
    <source>
        <strain evidence="1 2">93-210</strain>
    </source>
</reference>
<dbReference type="Proteomes" id="UP001060170">
    <property type="component" value="Chromosome 2"/>
</dbReference>
<reference evidence="2" key="1">
    <citation type="journal article" date="2018" name="BMC Genomics">
        <title>Genomic insights into host adaptation between the wheat stripe rust pathogen (Puccinia striiformis f. sp. tritici) and the barley stripe rust pathogen (Puccinia striiformis f. sp. hordei).</title>
        <authorList>
            <person name="Xia C."/>
            <person name="Wang M."/>
            <person name="Yin C."/>
            <person name="Cornejo O.E."/>
            <person name="Hulbert S.H."/>
            <person name="Chen X."/>
        </authorList>
    </citation>
    <scope>NUCLEOTIDE SEQUENCE [LARGE SCALE GENOMIC DNA]</scope>
    <source>
        <strain evidence="2">93-210</strain>
    </source>
</reference>
<comment type="caution">
    <text evidence="1">The sequence shown here is derived from an EMBL/GenBank/DDBJ whole genome shotgun (WGS) entry which is preliminary data.</text>
</comment>
<keyword evidence="2" id="KW-1185">Reference proteome</keyword>
<gene>
    <name evidence="1" type="ORF">MJO28_001962</name>
</gene>
<evidence type="ECO:0000313" key="2">
    <source>
        <dbReference type="Proteomes" id="UP001060170"/>
    </source>
</evidence>